<evidence type="ECO:0000256" key="1">
    <source>
        <dbReference type="SAM" id="SignalP"/>
    </source>
</evidence>
<gene>
    <name evidence="2" type="ORF">TGEB3V08_LOCUS10745</name>
</gene>
<protein>
    <submittedName>
        <fullName evidence="2">Uncharacterized protein</fullName>
    </submittedName>
</protein>
<accession>A0A7R9K7Z2</accession>
<feature type="signal peptide" evidence="1">
    <location>
        <begin position="1"/>
        <end position="21"/>
    </location>
</feature>
<sequence>MILLHYDVLTIVLLTIASVQAFSISNKSDATSRSKIRKFYLTQSSANFYRINDAIDGPNVNNIKTYFSAL</sequence>
<dbReference type="EMBL" id="OE846810">
    <property type="protein sequence ID" value="CAD7610474.1"/>
    <property type="molecule type" value="Genomic_DNA"/>
</dbReference>
<proteinExistence type="predicted"/>
<keyword evidence="1" id="KW-0732">Signal</keyword>
<reference evidence="2" key="1">
    <citation type="submission" date="2020-11" db="EMBL/GenBank/DDBJ databases">
        <authorList>
            <person name="Tran Van P."/>
        </authorList>
    </citation>
    <scope>NUCLEOTIDE SEQUENCE</scope>
</reference>
<organism evidence="2">
    <name type="scientific">Timema genevievae</name>
    <name type="common">Walking stick</name>
    <dbReference type="NCBI Taxonomy" id="629358"/>
    <lineage>
        <taxon>Eukaryota</taxon>
        <taxon>Metazoa</taxon>
        <taxon>Ecdysozoa</taxon>
        <taxon>Arthropoda</taxon>
        <taxon>Hexapoda</taxon>
        <taxon>Insecta</taxon>
        <taxon>Pterygota</taxon>
        <taxon>Neoptera</taxon>
        <taxon>Polyneoptera</taxon>
        <taxon>Phasmatodea</taxon>
        <taxon>Timematodea</taxon>
        <taxon>Timematoidea</taxon>
        <taxon>Timematidae</taxon>
        <taxon>Timema</taxon>
    </lineage>
</organism>
<feature type="chain" id="PRO_5031025690" evidence="1">
    <location>
        <begin position="22"/>
        <end position="70"/>
    </location>
</feature>
<dbReference type="AlphaFoldDB" id="A0A7R9K7Z2"/>
<name>A0A7R9K7Z2_TIMGE</name>
<evidence type="ECO:0000313" key="2">
    <source>
        <dbReference type="EMBL" id="CAD7610474.1"/>
    </source>
</evidence>